<proteinExistence type="predicted"/>
<evidence type="ECO:0000313" key="1">
    <source>
        <dbReference type="EMBL" id="JAH11199.1"/>
    </source>
</evidence>
<reference evidence="1" key="1">
    <citation type="submission" date="2014-11" db="EMBL/GenBank/DDBJ databases">
        <authorList>
            <person name="Amaro Gonzalez C."/>
        </authorList>
    </citation>
    <scope>NUCLEOTIDE SEQUENCE</scope>
</reference>
<name>A0A0E9Q364_ANGAN</name>
<accession>A0A0E9Q364</accession>
<protein>
    <submittedName>
        <fullName evidence="1">Uncharacterized protein</fullName>
    </submittedName>
</protein>
<dbReference type="EMBL" id="GBXM01097378">
    <property type="protein sequence ID" value="JAH11199.1"/>
    <property type="molecule type" value="Transcribed_RNA"/>
</dbReference>
<organism evidence="1">
    <name type="scientific">Anguilla anguilla</name>
    <name type="common">European freshwater eel</name>
    <name type="synonym">Muraena anguilla</name>
    <dbReference type="NCBI Taxonomy" id="7936"/>
    <lineage>
        <taxon>Eukaryota</taxon>
        <taxon>Metazoa</taxon>
        <taxon>Chordata</taxon>
        <taxon>Craniata</taxon>
        <taxon>Vertebrata</taxon>
        <taxon>Euteleostomi</taxon>
        <taxon>Actinopterygii</taxon>
        <taxon>Neopterygii</taxon>
        <taxon>Teleostei</taxon>
        <taxon>Anguilliformes</taxon>
        <taxon>Anguillidae</taxon>
        <taxon>Anguilla</taxon>
    </lineage>
</organism>
<dbReference type="AlphaFoldDB" id="A0A0E9Q364"/>
<reference evidence="1" key="2">
    <citation type="journal article" date="2015" name="Fish Shellfish Immunol.">
        <title>Early steps in the European eel (Anguilla anguilla)-Vibrio vulnificus interaction in the gills: Role of the RtxA13 toxin.</title>
        <authorList>
            <person name="Callol A."/>
            <person name="Pajuelo D."/>
            <person name="Ebbesson L."/>
            <person name="Teles M."/>
            <person name="MacKenzie S."/>
            <person name="Amaro C."/>
        </authorList>
    </citation>
    <scope>NUCLEOTIDE SEQUENCE</scope>
</reference>
<sequence>MRLDTEQREHTILFPPYRKSPGFKIVFFL</sequence>